<organism evidence="2 3">
    <name type="scientific">Sunxiuqinia dokdonensis</name>
    <dbReference type="NCBI Taxonomy" id="1409788"/>
    <lineage>
        <taxon>Bacteria</taxon>
        <taxon>Pseudomonadati</taxon>
        <taxon>Bacteroidota</taxon>
        <taxon>Bacteroidia</taxon>
        <taxon>Marinilabiliales</taxon>
        <taxon>Prolixibacteraceae</taxon>
        <taxon>Sunxiuqinia</taxon>
    </lineage>
</organism>
<gene>
    <name evidence="2" type="ORF">NC99_11800</name>
</gene>
<sequence length="71" mass="8306">MTAKKRTDLFEKLGITNHSSNRKRYLDPLLGYGWVEMLYPDRKTSPKQMYQTTASGKRLLKLLMISKKGRD</sequence>
<proteinExistence type="predicted"/>
<feature type="domain" description="Filamentation induced by cAMP protein Fic-like C-terminal" evidence="1">
    <location>
        <begin position="3"/>
        <end position="53"/>
    </location>
</feature>
<dbReference type="Proteomes" id="UP000036958">
    <property type="component" value="Unassembled WGS sequence"/>
</dbReference>
<dbReference type="Pfam" id="PF21247">
    <property type="entry name" value="Fic-like_C"/>
    <property type="match status" value="1"/>
</dbReference>
<keyword evidence="3" id="KW-1185">Reference proteome</keyword>
<evidence type="ECO:0000259" key="1">
    <source>
        <dbReference type="Pfam" id="PF21247"/>
    </source>
</evidence>
<dbReference type="InterPro" id="IPR049514">
    <property type="entry name" value="Fic-like_C"/>
</dbReference>
<comment type="caution">
    <text evidence="2">The sequence shown here is derived from an EMBL/GenBank/DDBJ whole genome shotgun (WGS) entry which is preliminary data.</text>
</comment>
<evidence type="ECO:0000313" key="2">
    <source>
        <dbReference type="EMBL" id="KOH46007.1"/>
    </source>
</evidence>
<name>A0A0L8VCU3_9BACT</name>
<dbReference type="STRING" id="1409788.NC99_11800"/>
<reference evidence="3" key="1">
    <citation type="submission" date="2015-07" db="EMBL/GenBank/DDBJ databases">
        <title>Genome sequencing of Sunxiuqinia dokdonensis strain SK.</title>
        <authorList>
            <person name="Ahn S."/>
            <person name="Kim B.-C."/>
        </authorList>
    </citation>
    <scope>NUCLEOTIDE SEQUENCE [LARGE SCALE GENOMIC DNA]</scope>
    <source>
        <strain evidence="3">SK</strain>
    </source>
</reference>
<accession>A0A0L8VCU3</accession>
<dbReference type="AlphaFoldDB" id="A0A0L8VCU3"/>
<dbReference type="EMBL" id="LGIA01000052">
    <property type="protein sequence ID" value="KOH46007.1"/>
    <property type="molecule type" value="Genomic_DNA"/>
</dbReference>
<evidence type="ECO:0000313" key="3">
    <source>
        <dbReference type="Proteomes" id="UP000036958"/>
    </source>
</evidence>
<protein>
    <recommendedName>
        <fullName evidence="1">Filamentation induced by cAMP protein Fic-like C-terminal domain-containing protein</fullName>
    </recommendedName>
</protein>